<name>A0ABR5PLZ1_9LACO</name>
<evidence type="ECO:0000313" key="2">
    <source>
        <dbReference type="Proteomes" id="UP000051217"/>
    </source>
</evidence>
<protein>
    <recommendedName>
        <fullName evidence="3">Phage gp6-like head-tail connector protein</fullName>
    </recommendedName>
</protein>
<dbReference type="NCBIfam" id="TIGR01560">
    <property type="entry name" value="put_DNA_pack"/>
    <property type="match status" value="1"/>
</dbReference>
<dbReference type="Gene3D" id="1.10.246.150">
    <property type="match status" value="1"/>
</dbReference>
<dbReference type="Proteomes" id="UP000051217">
    <property type="component" value="Unassembled WGS sequence"/>
</dbReference>
<sequence length="118" mass="13398">MADETTNTLRDSIKILVGVTDDKQDNLINELISNAKDQILAYINQDNNGQAITMPNDIDFIVKDVVVQMYNRLGDEGKASSSEGSVSSTWSDIDLPRYASFLDKYRKQKYGQIRMRFI</sequence>
<comment type="caution">
    <text evidence="1">The sequence shown here is derived from an EMBL/GenBank/DDBJ whole genome shotgun (WGS) entry which is preliminary data.</text>
</comment>
<dbReference type="Pfam" id="PF05135">
    <property type="entry name" value="Phage_connect_1"/>
    <property type="match status" value="1"/>
</dbReference>
<gene>
    <name evidence="1" type="ORF">FC65_GL001628</name>
</gene>
<accession>A0ABR5PLZ1</accession>
<dbReference type="RefSeq" id="WP_056971766.1">
    <property type="nucleotide sequence ID" value="NZ_AZFI01000044.1"/>
</dbReference>
<evidence type="ECO:0008006" key="3">
    <source>
        <dbReference type="Google" id="ProtNLM"/>
    </source>
</evidence>
<evidence type="ECO:0000313" key="1">
    <source>
        <dbReference type="EMBL" id="KRM28726.1"/>
    </source>
</evidence>
<dbReference type="InterPro" id="IPR006450">
    <property type="entry name" value="Phage_HK97_gp6-like"/>
</dbReference>
<dbReference type="InterPro" id="IPR053746">
    <property type="entry name" value="Viral_HT_Connector_Assembly"/>
</dbReference>
<dbReference type="EMBL" id="AZFI01000044">
    <property type="protein sequence ID" value="KRM28726.1"/>
    <property type="molecule type" value="Genomic_DNA"/>
</dbReference>
<dbReference type="InterPro" id="IPR021146">
    <property type="entry name" value="Phage_gp6-like_head-tail"/>
</dbReference>
<proteinExistence type="predicted"/>
<reference evidence="1 2" key="1">
    <citation type="journal article" date="2015" name="Genome Announc.">
        <title>Expanding the biotechnology potential of lactobacilli through comparative genomics of 213 strains and associated genera.</title>
        <authorList>
            <person name="Sun Z."/>
            <person name="Harris H.M."/>
            <person name="McCann A."/>
            <person name="Guo C."/>
            <person name="Argimon S."/>
            <person name="Zhang W."/>
            <person name="Yang X."/>
            <person name="Jeffery I.B."/>
            <person name="Cooney J.C."/>
            <person name="Kagawa T.F."/>
            <person name="Liu W."/>
            <person name="Song Y."/>
            <person name="Salvetti E."/>
            <person name="Wrobel A."/>
            <person name="Rasinkangas P."/>
            <person name="Parkhill J."/>
            <person name="Rea M.C."/>
            <person name="O'Sullivan O."/>
            <person name="Ritari J."/>
            <person name="Douillard F.P."/>
            <person name="Paul Ross R."/>
            <person name="Yang R."/>
            <person name="Briner A.E."/>
            <person name="Felis G.E."/>
            <person name="de Vos W.M."/>
            <person name="Barrangou R."/>
            <person name="Klaenhammer T.R."/>
            <person name="Caufield P.W."/>
            <person name="Cui Y."/>
            <person name="Zhang H."/>
            <person name="O'Toole P.W."/>
        </authorList>
    </citation>
    <scope>NUCLEOTIDE SEQUENCE [LARGE SCALE GENOMIC DNA]</scope>
    <source>
        <strain evidence="1 2">DSM 15836</strain>
    </source>
</reference>
<organism evidence="1 2">
    <name type="scientific">Ligilactobacillus acidipiscis DSM 15836</name>
    <dbReference type="NCBI Taxonomy" id="1423716"/>
    <lineage>
        <taxon>Bacteria</taxon>
        <taxon>Bacillati</taxon>
        <taxon>Bacillota</taxon>
        <taxon>Bacilli</taxon>
        <taxon>Lactobacillales</taxon>
        <taxon>Lactobacillaceae</taxon>
        <taxon>Ligilactobacillus</taxon>
    </lineage>
</organism>
<keyword evidence="2" id="KW-1185">Reference proteome</keyword>